<dbReference type="Gene3D" id="3.30.420.10">
    <property type="entry name" value="Ribonuclease H-like superfamily/Ribonuclease H"/>
    <property type="match status" value="1"/>
</dbReference>
<reference evidence="1" key="1">
    <citation type="journal article" date="2021" name="Mol. Ecol. Resour.">
        <title>Phylogenomic analyses of the genus Drosophila reveals genomic signals of climate adaptation.</title>
        <authorList>
            <person name="Li F."/>
            <person name="Rane R.V."/>
            <person name="Luria V."/>
            <person name="Xiong Z."/>
            <person name="Chen J."/>
            <person name="Li Z."/>
            <person name="Catullo R.A."/>
            <person name="Griffin P.C."/>
            <person name="Schiffer M."/>
            <person name="Pearce S."/>
            <person name="Lee S.F."/>
            <person name="McElroy K."/>
            <person name="Stocker A."/>
            <person name="Shirriffs J."/>
            <person name="Cockerell F."/>
            <person name="Coppin C."/>
            <person name="Sgro C.M."/>
            <person name="Karger A."/>
            <person name="Cain J.W."/>
            <person name="Weber J.A."/>
            <person name="Santpere G."/>
            <person name="Kirschner M.W."/>
            <person name="Hoffmann A.A."/>
            <person name="Oakeshott J.G."/>
            <person name="Zhang G."/>
        </authorList>
    </citation>
    <scope>NUCLEOTIDE SEQUENCE</scope>
    <source>
        <strain evidence="1">BGI-SZ-2011g</strain>
    </source>
</reference>
<keyword evidence="2" id="KW-1185">Reference proteome</keyword>
<evidence type="ECO:0000313" key="2">
    <source>
        <dbReference type="Proteomes" id="UP001200034"/>
    </source>
</evidence>
<feature type="non-terminal residue" evidence="1">
    <location>
        <position position="1"/>
    </location>
</feature>
<dbReference type="InterPro" id="IPR036397">
    <property type="entry name" value="RNaseH_sf"/>
</dbReference>
<protein>
    <submittedName>
        <fullName evidence="1">Uncharacterized protein</fullName>
    </submittedName>
</protein>
<sequence length="66" mass="7597">KRKGGSVNVWAYMSASEVRNLVFIDVNIVTRIFLQLLTDNLIQSSDRMGVGRRFGWYQGNDPKHKL</sequence>
<dbReference type="Proteomes" id="UP001200034">
    <property type="component" value="Unassembled WGS sequence"/>
</dbReference>
<feature type="non-terminal residue" evidence="1">
    <location>
        <position position="66"/>
    </location>
</feature>
<dbReference type="EMBL" id="JAJJHW010000676">
    <property type="protein sequence ID" value="KAH8385006.1"/>
    <property type="molecule type" value="Genomic_DNA"/>
</dbReference>
<proteinExistence type="predicted"/>
<accession>A0AAD4K9M7</accession>
<name>A0AAD4K9M7_9MUSC</name>
<dbReference type="GO" id="GO:0003676">
    <property type="term" value="F:nucleic acid binding"/>
    <property type="evidence" value="ECO:0007669"/>
    <property type="project" value="InterPro"/>
</dbReference>
<gene>
    <name evidence="1" type="ORF">KR093_009647</name>
</gene>
<organism evidence="1 2">
    <name type="scientific">Drosophila rubida</name>
    <dbReference type="NCBI Taxonomy" id="30044"/>
    <lineage>
        <taxon>Eukaryota</taxon>
        <taxon>Metazoa</taxon>
        <taxon>Ecdysozoa</taxon>
        <taxon>Arthropoda</taxon>
        <taxon>Hexapoda</taxon>
        <taxon>Insecta</taxon>
        <taxon>Pterygota</taxon>
        <taxon>Neoptera</taxon>
        <taxon>Endopterygota</taxon>
        <taxon>Diptera</taxon>
        <taxon>Brachycera</taxon>
        <taxon>Muscomorpha</taxon>
        <taxon>Ephydroidea</taxon>
        <taxon>Drosophilidae</taxon>
        <taxon>Drosophila</taxon>
    </lineage>
</organism>
<comment type="caution">
    <text evidence="1">The sequence shown here is derived from an EMBL/GenBank/DDBJ whole genome shotgun (WGS) entry which is preliminary data.</text>
</comment>
<evidence type="ECO:0000313" key="1">
    <source>
        <dbReference type="EMBL" id="KAH8385006.1"/>
    </source>
</evidence>
<dbReference type="AlphaFoldDB" id="A0AAD4K9M7"/>